<reference evidence="1 2" key="1">
    <citation type="submission" date="2016-10" db="EMBL/GenBank/DDBJ databases">
        <authorList>
            <person name="de Groot N.N."/>
        </authorList>
    </citation>
    <scope>NUCLEOTIDE SEQUENCE [LARGE SCALE GENOMIC DNA]</scope>
    <source>
        <strain evidence="1 2">CGMCC 4.6533</strain>
    </source>
</reference>
<dbReference type="EMBL" id="FNDJ01000014">
    <property type="protein sequence ID" value="SDK21746.1"/>
    <property type="molecule type" value="Genomic_DNA"/>
</dbReference>
<keyword evidence="2" id="KW-1185">Reference proteome</keyword>
<accession>A0A1G9A332</accession>
<name>A0A1G9A332_9ACTN</name>
<evidence type="ECO:0000313" key="2">
    <source>
        <dbReference type="Proteomes" id="UP000199202"/>
    </source>
</evidence>
<proteinExistence type="predicted"/>
<dbReference type="AlphaFoldDB" id="A0A1G9A332"/>
<dbReference type="OrthoDB" id="2666435at2"/>
<organism evidence="1 2">
    <name type="scientific">Nonomuraea jiangxiensis</name>
    <dbReference type="NCBI Taxonomy" id="633440"/>
    <lineage>
        <taxon>Bacteria</taxon>
        <taxon>Bacillati</taxon>
        <taxon>Actinomycetota</taxon>
        <taxon>Actinomycetes</taxon>
        <taxon>Streptosporangiales</taxon>
        <taxon>Streptosporangiaceae</taxon>
        <taxon>Nonomuraea</taxon>
    </lineage>
</organism>
<evidence type="ECO:0000313" key="1">
    <source>
        <dbReference type="EMBL" id="SDK21746.1"/>
    </source>
</evidence>
<dbReference type="Proteomes" id="UP000199202">
    <property type="component" value="Unassembled WGS sequence"/>
</dbReference>
<dbReference type="RefSeq" id="WP_090938815.1">
    <property type="nucleotide sequence ID" value="NZ_FNDJ01000014.1"/>
</dbReference>
<sequence>MAAGSALYPAGPGHAAADPGPYAFPVRPETAEWARLETHDDMLRVTQLPKDLATSMSTESLVTTVLDYPLLIDVLAFNTPQFGFDVCAARFGGFAELLRRPDAGPVLLERYAGLDVKPADGLAAHAHAFDLWKVELLLAQRQVLRTLSARQLDSTLRTAYENLTAKKAIPSTYDLFGLEQSAVLIGRGLARRANTGWGDSVLLRDAKVRTAAEIDRAMRDAERFLADPEKPTGPREIAQPLTDHLSTIYTPKGTPVTVWALDEFDAPSTDLLNRQTRAAYPLATFVRNASRTYNCHAFAWYSTSPFGNYWMNDPGDNSYWLDGSYIQWFSGGPPYPANLRWSWQGDDHSGIGDDTVGAVVVSKWGNLPQMRHPWAYCPYKGSLIYKYLRNV</sequence>
<protein>
    <submittedName>
        <fullName evidence="1">Uncharacterized protein</fullName>
    </submittedName>
</protein>
<gene>
    <name evidence="1" type="ORF">SAMN05421869_114261</name>
</gene>